<evidence type="ECO:0000256" key="1">
    <source>
        <dbReference type="SAM" id="Coils"/>
    </source>
</evidence>
<feature type="compositionally biased region" description="Basic residues" evidence="2">
    <location>
        <begin position="733"/>
        <end position="753"/>
    </location>
</feature>
<feature type="compositionally biased region" description="Basic and acidic residues" evidence="2">
    <location>
        <begin position="212"/>
        <end position="224"/>
    </location>
</feature>
<name>A0ABQ8YWX7_9EUKA</name>
<feature type="domain" description="C2 NT-type" evidence="4">
    <location>
        <begin position="4"/>
        <end position="157"/>
    </location>
</feature>
<dbReference type="Pfam" id="PF01843">
    <property type="entry name" value="DIL"/>
    <property type="match status" value="1"/>
</dbReference>
<dbReference type="PROSITE" id="PS51126">
    <property type="entry name" value="DILUTE"/>
    <property type="match status" value="1"/>
</dbReference>
<protein>
    <submittedName>
        <fullName evidence="5">Centrosomal protein of 19k cep19</fullName>
    </submittedName>
</protein>
<feature type="compositionally biased region" description="Low complexity" evidence="2">
    <location>
        <begin position="418"/>
        <end position="442"/>
    </location>
</feature>
<feature type="compositionally biased region" description="Basic residues" evidence="2">
    <location>
        <begin position="466"/>
        <end position="482"/>
    </location>
</feature>
<dbReference type="InterPro" id="IPR002710">
    <property type="entry name" value="Dilute_dom"/>
</dbReference>
<evidence type="ECO:0000313" key="5">
    <source>
        <dbReference type="EMBL" id="KAJ6249156.1"/>
    </source>
</evidence>
<evidence type="ECO:0000259" key="4">
    <source>
        <dbReference type="PROSITE" id="PS51840"/>
    </source>
</evidence>
<feature type="region of interest" description="Disordered" evidence="2">
    <location>
        <begin position="418"/>
        <end position="489"/>
    </location>
</feature>
<dbReference type="PROSITE" id="PS51840">
    <property type="entry name" value="C2_NT"/>
    <property type="match status" value="1"/>
</dbReference>
<evidence type="ECO:0000256" key="2">
    <source>
        <dbReference type="SAM" id="MobiDB-lite"/>
    </source>
</evidence>
<feature type="compositionally biased region" description="Basic residues" evidence="2">
    <location>
        <begin position="443"/>
        <end position="453"/>
    </location>
</feature>
<keyword evidence="6" id="KW-1185">Reference proteome</keyword>
<dbReference type="EMBL" id="JAOAOG010000102">
    <property type="protein sequence ID" value="KAJ6249156.1"/>
    <property type="molecule type" value="Genomic_DNA"/>
</dbReference>
<sequence>MSKLRRVNRKKTIYTARFAIVSVTNLPSRSMPVFVKSRIGSHTFLTKRVLPATNSSANLQEEFSVNSAYYRQKSKTNSKSVGSGFEYLKKPLGFSLQQDRATYGKRSKTVTIAKAEIETTEFIGINQPILKMLRFDLKNEKKHKITPFLFFAIQISVKITSKSIPILLHTAIQSELNQFFQKNKKEKENESENDNNNNNNQKKKKLKKQNKNSKEKVYKNEKISKGNQPKELEQILFEQQNNFTHSEELTEYTESVSSFGSDITFLSDLSSKSTTTQFSKKGKIMKKKKYAKNNSDNSKNNVYNLLNKLNEKKRVSHLGIAIQKKKNIIIQKKRAIMGIKNAKKQMKLFKQQQKNSYFLLSSSEKELYNLKVKLSKNQYIANNLRSKLEEMKLNKDQIEDGNEIKNYINQLQKMNQNVNNQQNDTGNKKNNSNKYNKNNNKYNKMKNNTKHKNKNENENKNENKYKNKNKKIEKKFKKKEKKKDRDKEEGIGRISKIKELKNEIKQKKLLLMKKRAQLKEINYKNNQSKAKQKKSKQKIKKLKQLINKNKEKKNILEKKIIKHNKKKKQFNRLKKNEKKIGMSQMQTGIKKRDEKMRNEKIEQISILKLSLKPKIQELVSLRKEKKKKILKNQNNENLLKKFKIELKKTEKKINKIKVNHKKYLQTKRREIEELQTKYLQGLMVENKTRIFELKKKLLISKHKFKLQQSEYEWILQKRSKLESFELNSQKKNNLTKKNKIKLQKEKKNKNKNKNKNENENKNKNKNEYKKKIKNVNKKENENENEYENEYGKENENWKMNGFKKDIEMSKELEIMSKKKKKGTAWNLKTESEIEIIKEQKKRLKESKFETSNLYNRLQMIQNIEKEKWLIERLFFYSEEKVSGIYPIPAVILISFLIRSNSFDFGCEKVLKAYIDSLNLLLFINRNNLKKTIWLMSNIFWSIRFLLYEMKNFPEEYYLKRVFNSRFKHEIKVKDFNNNKKNSDYDDDNKYQYYDIYKKKVKKSRSDMESKSTTKGFYINFDTLMNCNDENELEGDEFFFEDQVPLIILLFENLCELLDQVYLKTIYIINDQLQPKFRQLFLKCYPPESKKFKNTLKYCTKSVINQLKLIIDYCQLAKLPNIICQGFITQAFLSINTTLFNYLLRRGDFLTIGHSAKIKESLSKIEKWVIKTPFTKSKNELNELQNLIDLILMNKVILKDQENDYFLCTNILNSISFFQIHHILSNFTPDEFDSTAIKQNELDKLLKFAQNKFPKKNFNERIELDNTVIYSLEINFSNYPCKNWSKITFPSRLQKDITLHLFSKY</sequence>
<dbReference type="InterPro" id="IPR019448">
    <property type="entry name" value="NT-C2"/>
</dbReference>
<feature type="coiled-coil region" evidence="1">
    <location>
        <begin position="632"/>
        <end position="677"/>
    </location>
</feature>
<proteinExistence type="predicted"/>
<comment type="caution">
    <text evidence="5">The sequence shown here is derived from an EMBL/GenBank/DDBJ whole genome shotgun (WGS) entry which is preliminary data.</text>
</comment>
<evidence type="ECO:0000259" key="3">
    <source>
        <dbReference type="PROSITE" id="PS51126"/>
    </source>
</evidence>
<dbReference type="PANTHER" id="PTHR16027:SF6">
    <property type="entry name" value="DILUTE DOMAIN-CONTAINING PROTEIN"/>
    <property type="match status" value="1"/>
</dbReference>
<feature type="compositionally biased region" description="Basic and acidic residues" evidence="2">
    <location>
        <begin position="454"/>
        <end position="465"/>
    </location>
</feature>
<dbReference type="InterPro" id="IPR052072">
    <property type="entry name" value="Vascular_dev_regulator"/>
</dbReference>
<accession>A0ABQ8YWX7</accession>
<feature type="compositionally biased region" description="Basic residues" evidence="2">
    <location>
        <begin position="201"/>
        <end position="211"/>
    </location>
</feature>
<reference evidence="5" key="1">
    <citation type="submission" date="2022-08" db="EMBL/GenBank/DDBJ databases">
        <title>Novel sulfate-reducing endosymbionts in the free-living metamonad Anaeramoeba.</title>
        <authorList>
            <person name="Jerlstrom-Hultqvist J."/>
            <person name="Cepicka I."/>
            <person name="Gallot-Lavallee L."/>
            <person name="Salas-Leiva D."/>
            <person name="Curtis B.A."/>
            <person name="Zahonova K."/>
            <person name="Pipaliya S."/>
            <person name="Dacks J."/>
            <person name="Roger A.J."/>
        </authorList>
    </citation>
    <scope>NUCLEOTIDE SEQUENCE</scope>
    <source>
        <strain evidence="5">Schooner1</strain>
    </source>
</reference>
<keyword evidence="1" id="KW-0175">Coiled coil</keyword>
<gene>
    <name evidence="5" type="ORF">M0813_01756</name>
</gene>
<feature type="region of interest" description="Disordered" evidence="2">
    <location>
        <begin position="183"/>
        <end position="224"/>
    </location>
</feature>
<dbReference type="Proteomes" id="UP001150062">
    <property type="component" value="Unassembled WGS sequence"/>
</dbReference>
<evidence type="ECO:0000313" key="6">
    <source>
        <dbReference type="Proteomes" id="UP001150062"/>
    </source>
</evidence>
<feature type="region of interest" description="Disordered" evidence="2">
    <location>
        <begin position="729"/>
        <end position="789"/>
    </location>
</feature>
<feature type="domain" description="Dilute" evidence="3">
    <location>
        <begin position="1041"/>
        <end position="1250"/>
    </location>
</feature>
<dbReference type="PANTHER" id="PTHR16027">
    <property type="entry name" value="DILUTE DOMAIN-CONTAINING PROTEIN YPR089W"/>
    <property type="match status" value="1"/>
</dbReference>
<organism evidence="5 6">
    <name type="scientific">Anaeramoeba flamelloides</name>
    <dbReference type="NCBI Taxonomy" id="1746091"/>
    <lineage>
        <taxon>Eukaryota</taxon>
        <taxon>Metamonada</taxon>
        <taxon>Anaeramoebidae</taxon>
        <taxon>Anaeramoeba</taxon>
    </lineage>
</organism>
<feature type="compositionally biased region" description="Basic and acidic residues" evidence="2">
    <location>
        <begin position="754"/>
        <end position="769"/>
    </location>
</feature>
<dbReference type="SMART" id="SM01132">
    <property type="entry name" value="DIL"/>
    <property type="match status" value="1"/>
</dbReference>